<dbReference type="EMBL" id="BLWD01000001">
    <property type="protein sequence ID" value="GFN07977.1"/>
    <property type="molecule type" value="Genomic_DNA"/>
</dbReference>
<evidence type="ECO:0000256" key="3">
    <source>
        <dbReference type="ARBA" id="ARBA00022777"/>
    </source>
</evidence>
<comment type="similarity">
    <text evidence="1">Belongs to the carbohydrate kinase PfkB family.</text>
</comment>
<protein>
    <submittedName>
        <fullName evidence="5">Kinase</fullName>
    </submittedName>
</protein>
<dbReference type="InterPro" id="IPR011611">
    <property type="entry name" value="PfkB_dom"/>
</dbReference>
<evidence type="ECO:0000256" key="2">
    <source>
        <dbReference type="ARBA" id="ARBA00022679"/>
    </source>
</evidence>
<keyword evidence="2" id="KW-0808">Transferase</keyword>
<dbReference type="Proteomes" id="UP000498740">
    <property type="component" value="Unassembled WGS sequence"/>
</dbReference>
<evidence type="ECO:0000256" key="1">
    <source>
        <dbReference type="ARBA" id="ARBA00010688"/>
    </source>
</evidence>
<dbReference type="Gene3D" id="3.40.1190.20">
    <property type="match status" value="1"/>
</dbReference>
<dbReference type="CDD" id="cd01942">
    <property type="entry name" value="ribokinase_group_A"/>
    <property type="match status" value="1"/>
</dbReference>
<dbReference type="RefSeq" id="WP_032753937.1">
    <property type="nucleotide sequence ID" value="NZ_BMUG01000006.1"/>
</dbReference>
<evidence type="ECO:0000259" key="4">
    <source>
        <dbReference type="Pfam" id="PF00294"/>
    </source>
</evidence>
<reference evidence="5 6" key="1">
    <citation type="submission" date="2020-05" db="EMBL/GenBank/DDBJ databases">
        <title>Whole genome shotgun sequence of Streptomyces microflavus NBRC 13062.</title>
        <authorList>
            <person name="Komaki H."/>
            <person name="Tamura T."/>
        </authorList>
    </citation>
    <scope>NUCLEOTIDE SEQUENCE [LARGE SCALE GENOMIC DNA]</scope>
    <source>
        <strain evidence="5 6">NBRC 13062</strain>
    </source>
</reference>
<proteinExistence type="inferred from homology"/>
<comment type="caution">
    <text evidence="5">The sequence shown here is derived from an EMBL/GenBank/DDBJ whole genome shotgun (WGS) entry which is preliminary data.</text>
</comment>
<organism evidence="5 6">
    <name type="scientific">Streptomyces microflavus</name>
    <name type="common">Streptomyces lipmanii</name>
    <dbReference type="NCBI Taxonomy" id="1919"/>
    <lineage>
        <taxon>Bacteria</taxon>
        <taxon>Bacillati</taxon>
        <taxon>Actinomycetota</taxon>
        <taxon>Actinomycetes</taxon>
        <taxon>Kitasatosporales</taxon>
        <taxon>Streptomycetaceae</taxon>
        <taxon>Streptomyces</taxon>
    </lineage>
</organism>
<dbReference type="PANTHER" id="PTHR43085:SF46">
    <property type="entry name" value="ADENOSINE KINASE"/>
    <property type="match status" value="1"/>
</dbReference>
<gene>
    <name evidence="5" type="ORF">Smic_65330</name>
</gene>
<dbReference type="AlphaFoldDB" id="A0A7J0D1T6"/>
<feature type="domain" description="Carbohydrate kinase PfkB" evidence="4">
    <location>
        <begin position="35"/>
        <end position="295"/>
    </location>
</feature>
<sequence>MDIAVTGSIATDHLATFPGRFTEQILPESLATISLSFLVDDLQVRRGGVAANICFGLGRLGLTPVLIGAAGTDFAEYDAWLRAAGTDTGSVLLSTARHTARFMCTTDADHNQIASFYPGAMVEAQEIDLNETVDRVGALDLVLVGPDVPEAMVRHTRAAHAAGIPVAADPSQQLARLDQESTRTLVDGARYLFTNAYESALLQQRTGWSEAEVLARVGVWIVTRGADGVSILTAGGPAEQVPAVATDQAVDPTGVGDAFRAGFLAGLSRGLPHRRAAQLGCALATIVLESSGTQEYKLLPWDLSERLTRAYGSEAAADTGAWPGEPV</sequence>
<dbReference type="Pfam" id="PF00294">
    <property type="entry name" value="PfkB"/>
    <property type="match status" value="1"/>
</dbReference>
<dbReference type="InterPro" id="IPR029056">
    <property type="entry name" value="Ribokinase-like"/>
</dbReference>
<dbReference type="GO" id="GO:0016301">
    <property type="term" value="F:kinase activity"/>
    <property type="evidence" value="ECO:0007669"/>
    <property type="project" value="UniProtKB-KW"/>
</dbReference>
<keyword evidence="3 5" id="KW-0418">Kinase</keyword>
<accession>A0A7J0D1T6</accession>
<dbReference type="InterPro" id="IPR050306">
    <property type="entry name" value="PfkB_Carbo_kinase"/>
</dbReference>
<evidence type="ECO:0000313" key="5">
    <source>
        <dbReference type="EMBL" id="GFN07977.1"/>
    </source>
</evidence>
<dbReference type="PANTHER" id="PTHR43085">
    <property type="entry name" value="HEXOKINASE FAMILY MEMBER"/>
    <property type="match status" value="1"/>
</dbReference>
<evidence type="ECO:0000313" key="6">
    <source>
        <dbReference type="Proteomes" id="UP000498740"/>
    </source>
</evidence>
<dbReference type="SUPFAM" id="SSF53613">
    <property type="entry name" value="Ribokinase-like"/>
    <property type="match status" value="1"/>
</dbReference>
<name>A0A7J0D1T6_STRMI</name>